<comment type="caution">
    <text evidence="1">The sequence shown here is derived from an EMBL/GenBank/DDBJ whole genome shotgun (WGS) entry which is preliminary data.</text>
</comment>
<evidence type="ECO:0000313" key="1">
    <source>
        <dbReference type="EMBL" id="OWM75157.1"/>
    </source>
</evidence>
<organism evidence="1 2">
    <name type="scientific">Punica granatum</name>
    <name type="common">Pomegranate</name>
    <dbReference type="NCBI Taxonomy" id="22663"/>
    <lineage>
        <taxon>Eukaryota</taxon>
        <taxon>Viridiplantae</taxon>
        <taxon>Streptophyta</taxon>
        <taxon>Embryophyta</taxon>
        <taxon>Tracheophyta</taxon>
        <taxon>Spermatophyta</taxon>
        <taxon>Magnoliopsida</taxon>
        <taxon>eudicotyledons</taxon>
        <taxon>Gunneridae</taxon>
        <taxon>Pentapetalae</taxon>
        <taxon>rosids</taxon>
        <taxon>malvids</taxon>
        <taxon>Myrtales</taxon>
        <taxon>Lythraceae</taxon>
        <taxon>Punica</taxon>
    </lineage>
</organism>
<dbReference type="EMBL" id="MTKT01003397">
    <property type="protein sequence ID" value="OWM75157.1"/>
    <property type="molecule type" value="Genomic_DNA"/>
</dbReference>
<gene>
    <name evidence="1" type="ORF">CDL15_Pgr012643</name>
</gene>
<proteinExistence type="predicted"/>
<name>A0A218WQM2_PUNGR</name>
<dbReference type="AlphaFoldDB" id="A0A218WQM2"/>
<protein>
    <submittedName>
        <fullName evidence="1">Uncharacterized protein</fullName>
    </submittedName>
</protein>
<dbReference type="Proteomes" id="UP000197138">
    <property type="component" value="Unassembled WGS sequence"/>
</dbReference>
<reference evidence="2" key="1">
    <citation type="journal article" date="2017" name="Plant J.">
        <title>The pomegranate (Punica granatum L.) genome and the genomics of punicalagin biosynthesis.</title>
        <authorList>
            <person name="Qin G."/>
            <person name="Xu C."/>
            <person name="Ming R."/>
            <person name="Tang H."/>
            <person name="Guyot R."/>
            <person name="Kramer E.M."/>
            <person name="Hu Y."/>
            <person name="Yi X."/>
            <person name="Qi Y."/>
            <person name="Xu X."/>
            <person name="Gao Z."/>
            <person name="Pan H."/>
            <person name="Jian J."/>
            <person name="Tian Y."/>
            <person name="Yue Z."/>
            <person name="Xu Y."/>
        </authorList>
    </citation>
    <scope>NUCLEOTIDE SEQUENCE [LARGE SCALE GENOMIC DNA]</scope>
    <source>
        <strain evidence="2">cv. Dabenzi</strain>
    </source>
</reference>
<accession>A0A218WQM2</accession>
<evidence type="ECO:0000313" key="2">
    <source>
        <dbReference type="Proteomes" id="UP000197138"/>
    </source>
</evidence>
<sequence length="120" mass="13582">MVVTGSKRKQVLSILLESCMEEKPVKCILESMPPRRQPSNAGIKHLEDEDKPTESCCFSRENDEQLQLLHCERMQVKCAEASEKNVEGDSDIVYRHQGDKLMACLRNIITTLGEPCFDAV</sequence>